<protein>
    <submittedName>
        <fullName evidence="1">Uncharacterized protein</fullName>
    </submittedName>
</protein>
<name>A0ACB8UPC1_9EURO</name>
<organism evidence="1">
    <name type="scientific">Ophidiomyces ophidiicola</name>
    <dbReference type="NCBI Taxonomy" id="1387563"/>
    <lineage>
        <taxon>Eukaryota</taxon>
        <taxon>Fungi</taxon>
        <taxon>Dikarya</taxon>
        <taxon>Ascomycota</taxon>
        <taxon>Pezizomycotina</taxon>
        <taxon>Eurotiomycetes</taxon>
        <taxon>Eurotiomycetidae</taxon>
        <taxon>Onygenales</taxon>
        <taxon>Onygenaceae</taxon>
        <taxon>Ophidiomyces</taxon>
    </lineage>
</organism>
<reference evidence="1" key="1">
    <citation type="journal article" date="2022" name="bioRxiv">
        <title>Population genetic analysis of Ophidiomyces ophidiicola, the causative agent of snake fungal disease, indicates recent introductions to the USA.</title>
        <authorList>
            <person name="Ladner J.T."/>
            <person name="Palmer J.M."/>
            <person name="Ettinger C.L."/>
            <person name="Stajich J.E."/>
            <person name="Farrell T.M."/>
            <person name="Glorioso B.M."/>
            <person name="Lawson B."/>
            <person name="Price S.J."/>
            <person name="Stengle A.G."/>
            <person name="Grear D.A."/>
            <person name="Lorch J.M."/>
        </authorList>
    </citation>
    <scope>NUCLEOTIDE SEQUENCE</scope>
    <source>
        <strain evidence="1">NWHC 24266-5</strain>
    </source>
</reference>
<gene>
    <name evidence="1" type="ORF">LOY88_005953</name>
</gene>
<proteinExistence type="predicted"/>
<sequence length="349" mass="38070">MLNSSGKRQREHELNESHEPVIQQKKKPRPLPLRTSPVLKHARPDSRNRPEPSFHAGSTITPNESSDDDPMQADYLDTTHTRYTDPYSGAFNAMRTPYAESDSDLEMADSQPRSASMQPLWSAGSGPSRPESSLESPIPSFLLNRSLNVSGGRTATPIFSHFTSNMSTDSMMGENMSSTGPQVAPTAPTVPPDETAWWRRRRLPSPISEDESPTNAKCPEGVANPHRNQAEAFPSAHNPFGIRISVTPVRNEASASGSPHAPTDYFTPLPQTSAIGNQANVGVSLGDIQVQHEHLSAPPTRPASQASQLSEASTAVLRPRKLTIAMGFRADCEKCQQRVPGHYSHIIRS</sequence>
<dbReference type="EMBL" id="JALBCA010000120">
    <property type="protein sequence ID" value="KAI2382507.1"/>
    <property type="molecule type" value="Genomic_DNA"/>
</dbReference>
<comment type="caution">
    <text evidence="1">The sequence shown here is derived from an EMBL/GenBank/DDBJ whole genome shotgun (WGS) entry which is preliminary data.</text>
</comment>
<evidence type="ECO:0000313" key="1">
    <source>
        <dbReference type="EMBL" id="KAI2382507.1"/>
    </source>
</evidence>
<accession>A0ACB8UPC1</accession>